<dbReference type="STRING" id="857967.G0R147"/>
<evidence type="ECO:0000256" key="4">
    <source>
        <dbReference type="ARBA" id="ARBA00022728"/>
    </source>
</evidence>
<dbReference type="GO" id="GO:0005737">
    <property type="term" value="C:cytoplasm"/>
    <property type="evidence" value="ECO:0007669"/>
    <property type="project" value="InterPro"/>
</dbReference>
<evidence type="ECO:0000256" key="7">
    <source>
        <dbReference type="ARBA" id="ARBA00041083"/>
    </source>
</evidence>
<evidence type="ECO:0000256" key="2">
    <source>
        <dbReference type="ARBA" id="ARBA00004408"/>
    </source>
</evidence>
<feature type="compositionally biased region" description="Polar residues" evidence="10">
    <location>
        <begin position="305"/>
        <end position="315"/>
    </location>
</feature>
<organism evidence="12 13">
    <name type="scientific">Ichthyophthirius multifiliis</name>
    <name type="common">White spot disease agent</name>
    <name type="synonym">Ich</name>
    <dbReference type="NCBI Taxonomy" id="5932"/>
    <lineage>
        <taxon>Eukaryota</taxon>
        <taxon>Sar</taxon>
        <taxon>Alveolata</taxon>
        <taxon>Ciliophora</taxon>
        <taxon>Intramacronucleata</taxon>
        <taxon>Oligohymenophorea</taxon>
        <taxon>Hymenostomatida</taxon>
        <taxon>Ophryoglenina</taxon>
        <taxon>Ichthyophthirius</taxon>
    </lineage>
</organism>
<keyword evidence="13" id="KW-1185">Reference proteome</keyword>
<keyword evidence="4" id="KW-0747">Spliceosome</keyword>
<dbReference type="OMA" id="IGRTCSF"/>
<evidence type="ECO:0000256" key="6">
    <source>
        <dbReference type="ARBA" id="ARBA00037618"/>
    </source>
</evidence>
<evidence type="ECO:0000256" key="8">
    <source>
        <dbReference type="ARBA" id="ARBA00042567"/>
    </source>
</evidence>
<dbReference type="EMBL" id="GL984209">
    <property type="protein sequence ID" value="EGR28814.1"/>
    <property type="molecule type" value="Genomic_DNA"/>
</dbReference>
<protein>
    <recommendedName>
        <fullName evidence="7">Survival of motor neuron-related-splicing factor 30</fullName>
    </recommendedName>
    <alternativeName>
        <fullName evidence="8">Survival motor neuron domain-containing protein 1</fullName>
    </alternativeName>
</protein>
<name>G0R147_ICHMU</name>
<keyword evidence="5" id="KW-0539">Nucleus</keyword>
<evidence type="ECO:0000256" key="9">
    <source>
        <dbReference type="SAM" id="Coils"/>
    </source>
</evidence>
<dbReference type="GO" id="GO:0015030">
    <property type="term" value="C:Cajal body"/>
    <property type="evidence" value="ECO:0007669"/>
    <property type="project" value="UniProtKB-SubCell"/>
</dbReference>
<evidence type="ECO:0000313" key="13">
    <source>
        <dbReference type="Proteomes" id="UP000008983"/>
    </source>
</evidence>
<dbReference type="GO" id="GO:0016607">
    <property type="term" value="C:nuclear speck"/>
    <property type="evidence" value="ECO:0007669"/>
    <property type="project" value="UniProtKB-SubCell"/>
</dbReference>
<dbReference type="eggNOG" id="KOG3026">
    <property type="taxonomic scope" value="Eukaryota"/>
</dbReference>
<evidence type="ECO:0000256" key="1">
    <source>
        <dbReference type="ARBA" id="ARBA00004324"/>
    </source>
</evidence>
<evidence type="ECO:0000256" key="10">
    <source>
        <dbReference type="SAM" id="MobiDB-lite"/>
    </source>
</evidence>
<dbReference type="OrthoDB" id="79171at2759"/>
<comment type="function">
    <text evidence="6">Involved in spliceosome assembly.</text>
</comment>
<feature type="coiled-coil region" evidence="9">
    <location>
        <begin position="64"/>
        <end position="98"/>
    </location>
</feature>
<feature type="compositionally biased region" description="Polar residues" evidence="10">
    <location>
        <begin position="9"/>
        <end position="29"/>
    </location>
</feature>
<gene>
    <name evidence="12" type="ORF">IMG5_168500</name>
</gene>
<dbReference type="CDD" id="cd21182">
    <property type="entry name" value="Tudor_SMN_SPF30-like"/>
    <property type="match status" value="1"/>
</dbReference>
<evidence type="ECO:0000256" key="3">
    <source>
        <dbReference type="ARBA" id="ARBA00005371"/>
    </source>
</evidence>
<dbReference type="GO" id="GO:0006397">
    <property type="term" value="P:mRNA processing"/>
    <property type="evidence" value="ECO:0007669"/>
    <property type="project" value="InterPro"/>
</dbReference>
<dbReference type="RefSeq" id="XP_004030050.1">
    <property type="nucleotide sequence ID" value="XM_004030002.1"/>
</dbReference>
<dbReference type="Gene3D" id="2.30.30.140">
    <property type="match status" value="2"/>
</dbReference>
<reference evidence="12 13" key="1">
    <citation type="submission" date="2011-07" db="EMBL/GenBank/DDBJ databases">
        <authorList>
            <person name="Coyne R."/>
            <person name="Brami D."/>
            <person name="Johnson J."/>
            <person name="Hostetler J."/>
            <person name="Hannick L."/>
            <person name="Clark T."/>
            <person name="Cassidy-Hanley D."/>
            <person name="Inman J."/>
        </authorList>
    </citation>
    <scope>NUCLEOTIDE SEQUENCE [LARGE SCALE GENOMIC DNA]</scope>
    <source>
        <strain evidence="12 13">G5</strain>
    </source>
</reference>
<feature type="domain" description="Tudor" evidence="11">
    <location>
        <begin position="170"/>
        <end position="229"/>
    </location>
</feature>
<comment type="subcellular location">
    <subcellularLocation>
        <location evidence="1">Nucleus speckle</location>
    </subcellularLocation>
    <subcellularLocation>
        <location evidence="2">Nucleus</location>
        <location evidence="2">Cajal body</location>
    </subcellularLocation>
</comment>
<dbReference type="GO" id="GO:0005681">
    <property type="term" value="C:spliceosomal complex"/>
    <property type="evidence" value="ECO:0007669"/>
    <property type="project" value="UniProtKB-KW"/>
</dbReference>
<dbReference type="SMART" id="SM00333">
    <property type="entry name" value="TUDOR"/>
    <property type="match status" value="2"/>
</dbReference>
<proteinExistence type="inferred from homology"/>
<dbReference type="PANTHER" id="PTHR13681:SF26">
    <property type="entry name" value="SURVIVAL OF MOTOR NEURON-RELATED-SPLICING FACTOR 30"/>
    <property type="match status" value="1"/>
</dbReference>
<sequence>MDPQKKQKLNQQQFDQSDQVEKISQVQTQEKQDSQIDREQMIPEYKQLIEYKNNLVKLDILIQIESNEEQLEELRGMKNDLEDAIQAQEQKIKKEQNNDYLIFNTEAVQKEHIGRLCKVFYEKELKWYHGVVTSVNSDDQIINVQIIGYRDNIQIDSVYVKLKPKPDPELFQPGFACEAIYSDDGKYYPCIIEKITEDGRYVVKFKKYNNKEELSLYMLRESRKNQQDHRKKRTFDDLTEFKVPDNLKYLPNESEQTRLMKKKKVKALKQQFKQAQLEKSSMEKQEKWKDFKSTAQMKKKEHFSGRTSKSIFQSPETIEGKVGVTNSGKGMTNFSVRSQQAMQDNSHLSRLF</sequence>
<dbReference type="InterPro" id="IPR002999">
    <property type="entry name" value="Tudor"/>
</dbReference>
<evidence type="ECO:0000313" key="12">
    <source>
        <dbReference type="EMBL" id="EGR28814.1"/>
    </source>
</evidence>
<dbReference type="SUPFAM" id="SSF63748">
    <property type="entry name" value="Tudor/PWWP/MBT"/>
    <property type="match status" value="2"/>
</dbReference>
<comment type="similarity">
    <text evidence="3">Belongs to the SMN family.</text>
</comment>
<dbReference type="Pfam" id="PF06003">
    <property type="entry name" value="SMN_Tudor"/>
    <property type="match status" value="1"/>
</dbReference>
<evidence type="ECO:0000259" key="11">
    <source>
        <dbReference type="PROSITE" id="PS50304"/>
    </source>
</evidence>
<dbReference type="PANTHER" id="PTHR13681">
    <property type="entry name" value="SURVIVAL OF MOTOR NEURON-RELATED-SPLICING FACTOR 30-RELATED"/>
    <property type="match status" value="1"/>
</dbReference>
<dbReference type="Proteomes" id="UP000008983">
    <property type="component" value="Unassembled WGS sequence"/>
</dbReference>
<dbReference type="GO" id="GO:0003723">
    <property type="term" value="F:RNA binding"/>
    <property type="evidence" value="ECO:0007669"/>
    <property type="project" value="InterPro"/>
</dbReference>
<feature type="region of interest" description="Disordered" evidence="10">
    <location>
        <begin position="296"/>
        <end position="315"/>
    </location>
</feature>
<dbReference type="InParanoid" id="G0R147"/>
<feature type="region of interest" description="Disordered" evidence="10">
    <location>
        <begin position="1"/>
        <end position="37"/>
    </location>
</feature>
<accession>G0R147</accession>
<keyword evidence="9" id="KW-0175">Coiled coil</keyword>
<keyword evidence="4" id="KW-0507">mRNA processing</keyword>
<dbReference type="InterPro" id="IPR010304">
    <property type="entry name" value="SMN_Tudor"/>
</dbReference>
<dbReference type="AlphaFoldDB" id="G0R147"/>
<keyword evidence="4" id="KW-0508">mRNA splicing</keyword>
<dbReference type="PROSITE" id="PS50304">
    <property type="entry name" value="TUDOR"/>
    <property type="match status" value="1"/>
</dbReference>
<evidence type="ECO:0000256" key="5">
    <source>
        <dbReference type="ARBA" id="ARBA00023242"/>
    </source>
</evidence>
<dbReference type="GeneID" id="14904923"/>